<sequence>MCNEFMLRNNTSSLRARLPPLCVHCRKEFEKSQLKPIYHYALRCQLLSLKREQEQTQAGLVEDEEVLANENWTEVILNTTISCSACQMQVQPKLLNFCQHCQREVCVQCLAQHRESELQKAIMIQRRLKELLGVAETLGPMVEQVQNLPMTQMCVSDQFCKIDQHRNSLGLVKVDKLASPAPRPRSSTPHNIAYQSKRMTFATTTVKSRVKLFVGGLKPSHTESQMRQYFSQFGTVTECCIVRDYNTDESKGFGFVTYREVEAASRARATHPHLLNNEPVYVRPYKLKTKKEREAEEAAISSSSAKDENEMVGSKGDGSGICAKLKVNDLRLFVRYRNGSTSKQELNEYFSSYGNVRKVIMIPEGKSDDPWGRAFVDMVTPQEVEAILEARPHQMNGESLIVQPVNYRNTKKAKPFKPVGPLYQLAVNDIPPQTKKKTIEELFGKYGEVSKVKMKTKKHRATVTFCTAEALQEAVAAGPICINGVTLRVSPLGAHGCSFNGKVKLVDTSHDVCGSRQDNCGHNQGAQAKLRQHKKPTAQNADQTSHQLLVYDLPFQISKKRIRKFFSRFGAVTKVKVEEAKHEALVDFYTEGALKKAVEAIPPCDRDVDPCDPLPDGCMRIRIPEICGGDATYKLGVTDLPPEVEKKTIEELFGKYGEVSKVKMKTKKHRATVTFCTAEALQEAVAAGPICINGVTLRVSPLGAHGCSFNGKVNMIDSSRHDGDCADADRGGCGLGQDNCETQSEGKSMAETSLNNLAKVETNLAQEGGPLPFIVDACSLLEENHQTEAETVGRLHDQVNVVDTSLHDGNCVDHVSDVCGSKEDNCGTQSEDTCKAGTSGSNDTENVESSPPQDGGPLPPISGVSSPVLCNHQTEAETISSSHDKVEANGGPSQNLDFIVPKTVNPTSDMRNWETQPKDESKGEKGRSKACVLQ</sequence>
<evidence type="ECO:0000313" key="4">
    <source>
        <dbReference type="EMBL" id="KAL5103590.1"/>
    </source>
</evidence>
<dbReference type="InterPro" id="IPR000504">
    <property type="entry name" value="RRM_dom"/>
</dbReference>
<accession>A0ABR4Q1P9</accession>
<feature type="compositionally biased region" description="Polar residues" evidence="2">
    <location>
        <begin position="904"/>
        <end position="915"/>
    </location>
</feature>
<evidence type="ECO:0000256" key="2">
    <source>
        <dbReference type="SAM" id="MobiDB-lite"/>
    </source>
</evidence>
<organism evidence="4 5">
    <name type="scientific">Taenia crassiceps</name>
    <dbReference type="NCBI Taxonomy" id="6207"/>
    <lineage>
        <taxon>Eukaryota</taxon>
        <taxon>Metazoa</taxon>
        <taxon>Spiralia</taxon>
        <taxon>Lophotrochozoa</taxon>
        <taxon>Platyhelminthes</taxon>
        <taxon>Cestoda</taxon>
        <taxon>Eucestoda</taxon>
        <taxon>Cyclophyllidea</taxon>
        <taxon>Taeniidae</taxon>
        <taxon>Taenia</taxon>
    </lineage>
</organism>
<dbReference type="InterPro" id="IPR012677">
    <property type="entry name" value="Nucleotide-bd_a/b_plait_sf"/>
</dbReference>
<reference evidence="4 5" key="1">
    <citation type="journal article" date="2022" name="Front. Cell. Infect. Microbiol.">
        <title>The Genomes of Two Strains of Taenia crassiceps the Animal Model for the Study of Human Cysticercosis.</title>
        <authorList>
            <person name="Bobes R.J."/>
            <person name="Estrada K."/>
            <person name="Rios-Valencia D.G."/>
            <person name="Calderon-Gallegos A."/>
            <person name="de la Torre P."/>
            <person name="Carrero J.C."/>
            <person name="Sanchez-Flores A."/>
            <person name="Laclette J.P."/>
        </authorList>
    </citation>
    <scope>NUCLEOTIDE SEQUENCE [LARGE SCALE GENOMIC DNA]</scope>
    <source>
        <strain evidence="4">WFUcys</strain>
    </source>
</reference>
<feature type="region of interest" description="Disordered" evidence="2">
    <location>
        <begin position="824"/>
        <end position="934"/>
    </location>
</feature>
<feature type="compositionally biased region" description="Basic and acidic residues" evidence="2">
    <location>
        <begin position="916"/>
        <end position="927"/>
    </location>
</feature>
<proteinExistence type="predicted"/>
<protein>
    <recommendedName>
        <fullName evidence="3">RRM domain-containing protein</fullName>
    </recommendedName>
</protein>
<comment type="caution">
    <text evidence="4">The sequence shown here is derived from an EMBL/GenBank/DDBJ whole genome shotgun (WGS) entry which is preliminary data.</text>
</comment>
<name>A0ABR4Q1P9_9CEST</name>
<dbReference type="InterPro" id="IPR035979">
    <property type="entry name" value="RBD_domain_sf"/>
</dbReference>
<feature type="domain" description="RRM" evidence="3">
    <location>
        <begin position="423"/>
        <end position="511"/>
    </location>
</feature>
<feature type="domain" description="RRM" evidence="3">
    <location>
        <begin position="210"/>
        <end position="292"/>
    </location>
</feature>
<feature type="domain" description="RRM" evidence="3">
    <location>
        <begin position="633"/>
        <end position="721"/>
    </location>
</feature>
<dbReference type="PROSITE" id="PS50102">
    <property type="entry name" value="RRM"/>
    <property type="match status" value="5"/>
</dbReference>
<evidence type="ECO:0000259" key="3">
    <source>
        <dbReference type="PROSITE" id="PS50102"/>
    </source>
</evidence>
<dbReference type="Pfam" id="PF23085">
    <property type="entry name" value="RRM_PARP14_3"/>
    <property type="match status" value="1"/>
</dbReference>
<feature type="domain" description="RRM" evidence="3">
    <location>
        <begin position="546"/>
        <end position="601"/>
    </location>
</feature>
<dbReference type="PANTHER" id="PTHR48035">
    <property type="entry name" value="HETEROGENEOUS NUCLEAR RIBONUCLEOPROTEIN 1"/>
    <property type="match status" value="1"/>
</dbReference>
<dbReference type="SUPFAM" id="SSF54928">
    <property type="entry name" value="RNA-binding domain, RBD"/>
    <property type="match status" value="3"/>
</dbReference>
<dbReference type="SMART" id="SM00360">
    <property type="entry name" value="RRM"/>
    <property type="match status" value="5"/>
</dbReference>
<dbReference type="Pfam" id="PF00076">
    <property type="entry name" value="RRM_1"/>
    <property type="match status" value="4"/>
</dbReference>
<feature type="compositionally biased region" description="Polar residues" evidence="2">
    <location>
        <begin position="871"/>
        <end position="881"/>
    </location>
</feature>
<feature type="compositionally biased region" description="Polar residues" evidence="2">
    <location>
        <begin position="826"/>
        <end position="852"/>
    </location>
</feature>
<evidence type="ECO:0000256" key="1">
    <source>
        <dbReference type="PROSITE-ProRule" id="PRU00176"/>
    </source>
</evidence>
<keyword evidence="5" id="KW-1185">Reference proteome</keyword>
<dbReference type="PANTHER" id="PTHR48035:SF2">
    <property type="entry name" value="RNA-BINDING REGION RNP-1 DOMAIN-CONTAINING PROTEIN"/>
    <property type="match status" value="1"/>
</dbReference>
<dbReference type="Proteomes" id="UP001651158">
    <property type="component" value="Unassembled WGS sequence"/>
</dbReference>
<keyword evidence="1" id="KW-0694">RNA-binding</keyword>
<dbReference type="EMBL" id="JAKROA010000017">
    <property type="protein sequence ID" value="KAL5103590.1"/>
    <property type="molecule type" value="Genomic_DNA"/>
</dbReference>
<dbReference type="InterPro" id="IPR053260">
    <property type="entry name" value="hnRNP"/>
</dbReference>
<evidence type="ECO:0000313" key="5">
    <source>
        <dbReference type="Proteomes" id="UP001651158"/>
    </source>
</evidence>
<dbReference type="Gene3D" id="3.30.70.330">
    <property type="match status" value="5"/>
</dbReference>
<dbReference type="CDD" id="cd00590">
    <property type="entry name" value="RRM_SF"/>
    <property type="match status" value="2"/>
</dbReference>
<feature type="domain" description="RRM" evidence="3">
    <location>
        <begin position="323"/>
        <end position="412"/>
    </location>
</feature>
<gene>
    <name evidence="4" type="ORF">TcWFU_007965</name>
</gene>